<evidence type="ECO:0000256" key="1">
    <source>
        <dbReference type="RuleBase" id="RU362114"/>
    </source>
</evidence>
<dbReference type="PANTHER" id="PTHR45740:SF2">
    <property type="entry name" value="POLY [ADP-RIBOSE] POLYMERASE"/>
    <property type="match status" value="1"/>
</dbReference>
<evidence type="ECO:0000259" key="2">
    <source>
        <dbReference type="PROSITE" id="PS51059"/>
    </source>
</evidence>
<dbReference type="PANTHER" id="PTHR45740">
    <property type="entry name" value="POLY [ADP-RIBOSE] POLYMERASE"/>
    <property type="match status" value="1"/>
</dbReference>
<dbReference type="InterPro" id="IPR012317">
    <property type="entry name" value="Poly(ADP-ribose)pol_cat_dom"/>
</dbReference>
<feature type="domain" description="PARP catalytic" evidence="2">
    <location>
        <begin position="7"/>
        <end position="250"/>
    </location>
</feature>
<dbReference type="GO" id="GO:0005634">
    <property type="term" value="C:nucleus"/>
    <property type="evidence" value="ECO:0007669"/>
    <property type="project" value="TreeGrafter"/>
</dbReference>
<dbReference type="SUPFAM" id="SSF56399">
    <property type="entry name" value="ADP-ribosylation"/>
    <property type="match status" value="1"/>
</dbReference>
<dbReference type="GO" id="GO:1990404">
    <property type="term" value="F:NAD+-protein mono-ADP-ribosyltransferase activity"/>
    <property type="evidence" value="ECO:0007669"/>
    <property type="project" value="TreeGrafter"/>
</dbReference>
<organism evidence="3">
    <name type="scientific">Arion vulgaris</name>
    <dbReference type="NCBI Taxonomy" id="1028688"/>
    <lineage>
        <taxon>Eukaryota</taxon>
        <taxon>Metazoa</taxon>
        <taxon>Spiralia</taxon>
        <taxon>Lophotrochozoa</taxon>
        <taxon>Mollusca</taxon>
        <taxon>Gastropoda</taxon>
        <taxon>Heterobranchia</taxon>
        <taxon>Euthyneura</taxon>
        <taxon>Panpulmonata</taxon>
        <taxon>Eupulmonata</taxon>
        <taxon>Stylommatophora</taxon>
        <taxon>Helicina</taxon>
        <taxon>Arionoidea</taxon>
        <taxon>Arionidae</taxon>
        <taxon>Arion</taxon>
    </lineage>
</organism>
<dbReference type="PROSITE" id="PS51059">
    <property type="entry name" value="PARP_CATALYTIC"/>
    <property type="match status" value="1"/>
</dbReference>
<reference evidence="3" key="1">
    <citation type="submission" date="2014-12" db="EMBL/GenBank/DDBJ databases">
        <title>Insight into the proteome of Arion vulgaris.</title>
        <authorList>
            <person name="Aradska J."/>
            <person name="Bulat T."/>
            <person name="Smidak R."/>
            <person name="Sarate P."/>
            <person name="Gangsoo J."/>
            <person name="Sialana F."/>
            <person name="Bilban M."/>
            <person name="Lubec G."/>
        </authorList>
    </citation>
    <scope>NUCLEOTIDE SEQUENCE</scope>
    <source>
        <tissue evidence="3">Skin</tissue>
    </source>
</reference>
<accession>A0A0B7BJS1</accession>
<evidence type="ECO:0000313" key="3">
    <source>
        <dbReference type="EMBL" id="CEK92541.1"/>
    </source>
</evidence>
<keyword evidence="1" id="KW-0328">Glycosyltransferase</keyword>
<protein>
    <recommendedName>
        <fullName evidence="1">Poly [ADP-ribose] polymerase</fullName>
        <shortName evidence="1">PARP</shortName>
        <ecNumber evidence="1">2.4.2.-</ecNumber>
    </recommendedName>
</protein>
<dbReference type="GO" id="GO:0003950">
    <property type="term" value="F:NAD+ poly-ADP-ribosyltransferase activity"/>
    <property type="evidence" value="ECO:0007669"/>
    <property type="project" value="UniProtKB-UniRule"/>
</dbReference>
<keyword evidence="1" id="KW-0808">Transferase</keyword>
<sequence>MAYGGSYFRYPQTCHGRSAFDEFDVDSKTRRIIKGIVKSTWDPDVVGIGQDGENLDHDGIVVTDIKRICNPKLKSRYKKYKKYLYRKRCETGEEYDDIGNIPQKLFNFSCKNLSPDINEFYLFHGTDNEWAVAAQGFKVGDPNAMYGQGIYFADKFTKADQYADEKYDRDPDGTELTVLLCKVLLGDFLKCPKRDAQKWKELPYNGRYRYDSVLGSGPGMRFREFVVYNGTQCYPEYIIKYKRVGWKRYPPTVNEWM</sequence>
<dbReference type="AlphaFoldDB" id="A0A0B7BJS1"/>
<dbReference type="EC" id="2.4.2.-" evidence="1"/>
<keyword evidence="1" id="KW-0520">NAD</keyword>
<dbReference type="InterPro" id="IPR051712">
    <property type="entry name" value="ARTD-AVP"/>
</dbReference>
<name>A0A0B7BJS1_9EUPU</name>
<gene>
    <name evidence="3" type="primary">ORF188882</name>
</gene>
<dbReference type="Pfam" id="PF00644">
    <property type="entry name" value="PARP"/>
    <property type="match status" value="1"/>
</dbReference>
<dbReference type="Gene3D" id="3.90.228.10">
    <property type="match status" value="1"/>
</dbReference>
<proteinExistence type="predicted"/>
<dbReference type="EMBL" id="HACG01045676">
    <property type="protein sequence ID" value="CEK92541.1"/>
    <property type="molecule type" value="Transcribed_RNA"/>
</dbReference>